<sequence length="49" mass="5146">MEANLLALIVADPAVGHGQACIRGSRVPVSVVLDCLAPVCQSPMRQMDL</sequence>
<gene>
    <name evidence="1" type="ORF">MXD59_24240</name>
</gene>
<dbReference type="InterPro" id="IPR009057">
    <property type="entry name" value="Homeodomain-like_sf"/>
</dbReference>
<dbReference type="Pfam" id="PF04255">
    <property type="entry name" value="DUF433"/>
    <property type="match status" value="1"/>
</dbReference>
<reference evidence="1 2" key="1">
    <citation type="submission" date="2022-04" db="EMBL/GenBank/DDBJ databases">
        <title>Genome diversity in the genus Frankia.</title>
        <authorList>
            <person name="Carlos-Shanley C."/>
            <person name="Hahn D."/>
        </authorList>
    </citation>
    <scope>NUCLEOTIDE SEQUENCE [LARGE SCALE GENOMIC DNA]</scope>
    <source>
        <strain evidence="1 2">Ag45/Mut15</strain>
    </source>
</reference>
<dbReference type="RefSeq" id="WP_248826896.1">
    <property type="nucleotide sequence ID" value="NZ_JALKFT010000046.1"/>
</dbReference>
<protein>
    <submittedName>
        <fullName evidence="1">DUF433 domain-containing protein</fullName>
    </submittedName>
</protein>
<keyword evidence="2" id="KW-1185">Reference proteome</keyword>
<dbReference type="Gene3D" id="1.10.10.10">
    <property type="entry name" value="Winged helix-like DNA-binding domain superfamily/Winged helix DNA-binding domain"/>
    <property type="match status" value="1"/>
</dbReference>
<evidence type="ECO:0000313" key="1">
    <source>
        <dbReference type="EMBL" id="MCK9878832.1"/>
    </source>
</evidence>
<accession>A0ABT0K5P3</accession>
<dbReference type="Proteomes" id="UP001201873">
    <property type="component" value="Unassembled WGS sequence"/>
</dbReference>
<dbReference type="InterPro" id="IPR007367">
    <property type="entry name" value="DUF433"/>
</dbReference>
<dbReference type="EMBL" id="JALKFT010000046">
    <property type="protein sequence ID" value="MCK9878832.1"/>
    <property type="molecule type" value="Genomic_DNA"/>
</dbReference>
<proteinExistence type="predicted"/>
<dbReference type="InterPro" id="IPR036388">
    <property type="entry name" value="WH-like_DNA-bd_sf"/>
</dbReference>
<evidence type="ECO:0000313" key="2">
    <source>
        <dbReference type="Proteomes" id="UP001201873"/>
    </source>
</evidence>
<dbReference type="SUPFAM" id="SSF46689">
    <property type="entry name" value="Homeodomain-like"/>
    <property type="match status" value="1"/>
</dbReference>
<comment type="caution">
    <text evidence="1">The sequence shown here is derived from an EMBL/GenBank/DDBJ whole genome shotgun (WGS) entry which is preliminary data.</text>
</comment>
<organism evidence="1 2">
    <name type="scientific">Frankia umida</name>
    <dbReference type="NCBI Taxonomy" id="573489"/>
    <lineage>
        <taxon>Bacteria</taxon>
        <taxon>Bacillati</taxon>
        <taxon>Actinomycetota</taxon>
        <taxon>Actinomycetes</taxon>
        <taxon>Frankiales</taxon>
        <taxon>Frankiaceae</taxon>
        <taxon>Frankia</taxon>
    </lineage>
</organism>
<name>A0ABT0K5P3_9ACTN</name>